<dbReference type="GO" id="GO:0004828">
    <property type="term" value="F:serine-tRNA ligase activity"/>
    <property type="evidence" value="ECO:0007669"/>
    <property type="project" value="UniProtKB-UniRule"/>
</dbReference>
<dbReference type="GO" id="GO:0005524">
    <property type="term" value="F:ATP binding"/>
    <property type="evidence" value="ECO:0007669"/>
    <property type="project" value="UniProtKB-KW"/>
</dbReference>
<keyword evidence="3" id="KW-0547">Nucleotide-binding</keyword>
<dbReference type="Gene3D" id="3.30.930.10">
    <property type="entry name" value="Bira Bifunctional Protein, Domain 2"/>
    <property type="match status" value="1"/>
</dbReference>
<evidence type="ECO:0000259" key="10">
    <source>
        <dbReference type="PROSITE" id="PS50862"/>
    </source>
</evidence>
<keyword evidence="6" id="KW-0030">Aminoacyl-tRNA synthetase</keyword>
<dbReference type="Proteomes" id="UP000231162">
    <property type="component" value="Unassembled WGS sequence"/>
</dbReference>
<dbReference type="InterPro" id="IPR045864">
    <property type="entry name" value="aa-tRNA-synth_II/BPL/LPL"/>
</dbReference>
<dbReference type="InterPro" id="IPR002314">
    <property type="entry name" value="aa-tRNA-synt_IIb"/>
</dbReference>
<dbReference type="PANTHER" id="PTHR11778">
    <property type="entry name" value="SERYL-TRNA SYNTHETASE"/>
    <property type="match status" value="1"/>
</dbReference>
<evidence type="ECO:0000313" key="11">
    <source>
        <dbReference type="EMBL" id="PIS06614.1"/>
    </source>
</evidence>
<keyword evidence="4 9" id="KW-0067">ATP-binding</keyword>
<dbReference type="AlphaFoldDB" id="A0A2M6R7E5"/>
<dbReference type="GO" id="GO:0005737">
    <property type="term" value="C:cytoplasm"/>
    <property type="evidence" value="ECO:0007669"/>
    <property type="project" value="UniProtKB-UniRule"/>
</dbReference>
<evidence type="ECO:0000256" key="3">
    <source>
        <dbReference type="ARBA" id="ARBA00022741"/>
    </source>
</evidence>
<sequence>MLDIAYIREHPQEVENNARNRGHSVDIHKVLEYDAKRSAYIVQIDALRAKQNAHKGTPTPAQLSELSIVKEKEASLSRELDECENILRALLSEIPNLSHPDVHISTDENDNPVLDVVKEPITFDFEPKDHVVLGESLDLIDFDRATKVSGAKFYYLKNDAVLLEQALIAYAFQIVTRHGYIPIITPDVAKRDILVEVGFNPRGDATQVYNIENTDLSLIGTAEITMSGYHMNETFDEKDLPKKYVALSHCFRTEAGSYSKYAKGIFRVHQFTKVEMFQYTVPSESEKAHHEMLAIEKELFDGLDLPYRVIDHSTADLGNPAYRTFDLEAWMPGKPNKDGSMGDWAEVTSTSNCTDYQSRGLHIKYKTINGDKAYVHMQNGTALALPRVIIAILENNQNAEGSITIPKVLTSFIGKETITHADNH</sequence>
<evidence type="ECO:0000256" key="2">
    <source>
        <dbReference type="ARBA" id="ARBA00022598"/>
    </source>
</evidence>
<dbReference type="Pfam" id="PF02403">
    <property type="entry name" value="Seryl_tRNA_N"/>
    <property type="match status" value="1"/>
</dbReference>
<feature type="binding site" evidence="8">
    <location>
        <position position="221"/>
    </location>
    <ligand>
        <name>L-serine</name>
        <dbReference type="ChEBI" id="CHEBI:33384"/>
    </ligand>
</feature>
<keyword evidence="5" id="KW-0648">Protein biosynthesis</keyword>
<feature type="site" description="Important for serine binding" evidence="8">
    <location>
        <position position="381"/>
    </location>
</feature>
<feature type="binding site" evidence="8">
    <location>
        <position position="252"/>
    </location>
    <ligand>
        <name>L-serine</name>
        <dbReference type="ChEBI" id="CHEBI:33384"/>
    </ligand>
</feature>
<dbReference type="PROSITE" id="PS50862">
    <property type="entry name" value="AA_TRNA_LIGASE_II"/>
    <property type="match status" value="1"/>
</dbReference>
<feature type="binding site" evidence="9">
    <location>
        <begin position="268"/>
        <end position="271"/>
    </location>
    <ligand>
        <name>ATP</name>
        <dbReference type="ChEBI" id="CHEBI:30616"/>
    </ligand>
</feature>
<gene>
    <name evidence="11" type="ORF">COT79_03740</name>
</gene>
<dbReference type="InterPro" id="IPR006195">
    <property type="entry name" value="aa-tRNA-synth_II"/>
</dbReference>
<dbReference type="InterPro" id="IPR010978">
    <property type="entry name" value="tRNA-bd_arm"/>
</dbReference>
<feature type="binding site" evidence="8">
    <location>
        <position position="379"/>
    </location>
    <ligand>
        <name>L-serine</name>
        <dbReference type="ChEBI" id="CHEBI:33384"/>
    </ligand>
</feature>
<dbReference type="CDD" id="cd00770">
    <property type="entry name" value="SerRS_core"/>
    <property type="match status" value="1"/>
</dbReference>
<dbReference type="PIRSF" id="PIRSF001529">
    <property type="entry name" value="Ser-tRNA-synth_IIa"/>
    <property type="match status" value="1"/>
</dbReference>
<dbReference type="EMBL" id="PEZX01000046">
    <property type="protein sequence ID" value="PIS06614.1"/>
    <property type="molecule type" value="Genomic_DNA"/>
</dbReference>
<dbReference type="InterPro" id="IPR015866">
    <property type="entry name" value="Ser-tRNA-synth_1_N"/>
</dbReference>
<dbReference type="InterPro" id="IPR033729">
    <property type="entry name" value="SerRS_core"/>
</dbReference>
<dbReference type="PRINTS" id="PR00981">
    <property type="entry name" value="TRNASYNTHSER"/>
</dbReference>
<accession>A0A2M6R7E5</accession>
<dbReference type="InterPro" id="IPR042103">
    <property type="entry name" value="SerRS_1_N_sf"/>
</dbReference>
<feature type="binding site" evidence="9">
    <location>
        <begin position="346"/>
        <end position="349"/>
    </location>
    <ligand>
        <name>ATP</name>
        <dbReference type="ChEBI" id="CHEBI:30616"/>
    </ligand>
</feature>
<evidence type="ECO:0000256" key="1">
    <source>
        <dbReference type="ARBA" id="ARBA00012840"/>
    </source>
</evidence>
<feature type="binding site" evidence="9">
    <location>
        <begin position="252"/>
        <end position="254"/>
    </location>
    <ligand>
        <name>ATP</name>
        <dbReference type="ChEBI" id="CHEBI:30616"/>
    </ligand>
</feature>
<dbReference type="Pfam" id="PF00587">
    <property type="entry name" value="tRNA-synt_2b"/>
    <property type="match status" value="1"/>
</dbReference>
<evidence type="ECO:0000256" key="9">
    <source>
        <dbReference type="PIRSR" id="PIRSR001529-2"/>
    </source>
</evidence>
<evidence type="ECO:0000256" key="5">
    <source>
        <dbReference type="ARBA" id="ARBA00022917"/>
    </source>
</evidence>
<dbReference type="NCBIfam" id="TIGR00414">
    <property type="entry name" value="serS"/>
    <property type="match status" value="1"/>
</dbReference>
<organism evidence="11 12">
    <name type="scientific">Candidatus Berkelbacteria bacterium CG10_big_fil_rev_8_21_14_0_10_43_14</name>
    <dbReference type="NCBI Taxonomy" id="1974515"/>
    <lineage>
        <taxon>Bacteria</taxon>
        <taxon>Candidatus Berkelbacteria</taxon>
    </lineage>
</organism>
<dbReference type="SUPFAM" id="SSF55681">
    <property type="entry name" value="Class II aaRS and biotin synthetases"/>
    <property type="match status" value="1"/>
</dbReference>
<evidence type="ECO:0000256" key="8">
    <source>
        <dbReference type="PIRSR" id="PIRSR001529-1"/>
    </source>
</evidence>
<dbReference type="GO" id="GO:0006434">
    <property type="term" value="P:seryl-tRNA aminoacylation"/>
    <property type="evidence" value="ECO:0007669"/>
    <property type="project" value="UniProtKB-UniRule"/>
</dbReference>
<protein>
    <recommendedName>
        <fullName evidence="1 7">Serine--tRNA ligase</fullName>
        <ecNumber evidence="1 7">6.1.1.11</ecNumber>
    </recommendedName>
</protein>
<feature type="binding site" evidence="8">
    <location>
        <position position="275"/>
    </location>
    <ligand>
        <name>L-serine</name>
        <dbReference type="ChEBI" id="CHEBI:33384"/>
    </ligand>
</feature>
<keyword evidence="2 11" id="KW-0436">Ligase</keyword>
<reference evidence="12" key="1">
    <citation type="submission" date="2017-09" db="EMBL/GenBank/DDBJ databases">
        <title>Depth-based differentiation of microbial function through sediment-hosted aquifers and enrichment of novel symbionts in the deep terrestrial subsurface.</title>
        <authorList>
            <person name="Probst A.J."/>
            <person name="Ladd B."/>
            <person name="Jarett J.K."/>
            <person name="Geller-Mcgrath D.E."/>
            <person name="Sieber C.M.K."/>
            <person name="Emerson J.B."/>
            <person name="Anantharaman K."/>
            <person name="Thomas B.C."/>
            <person name="Malmstrom R."/>
            <person name="Stieglmeier M."/>
            <person name="Klingl A."/>
            <person name="Woyke T."/>
            <person name="Ryan C.M."/>
            <person name="Banfield J.F."/>
        </authorList>
    </citation>
    <scope>NUCLEOTIDE SEQUENCE [LARGE SCALE GENOMIC DNA]</scope>
</reference>
<dbReference type="SUPFAM" id="SSF46589">
    <property type="entry name" value="tRNA-binding arm"/>
    <property type="match status" value="1"/>
</dbReference>
<feature type="domain" description="Aminoacyl-transfer RNA synthetases class-II family profile" evidence="10">
    <location>
        <begin position="129"/>
        <end position="406"/>
    </location>
</feature>
<dbReference type="Gene3D" id="1.10.287.40">
    <property type="entry name" value="Serine-tRNA synthetase, tRNA binding domain"/>
    <property type="match status" value="1"/>
</dbReference>
<dbReference type="InterPro" id="IPR002317">
    <property type="entry name" value="Ser-tRNA-ligase_type_1"/>
</dbReference>
<comment type="caution">
    <text evidence="11">The sequence shown here is derived from an EMBL/GenBank/DDBJ whole genome shotgun (WGS) entry which is preliminary data.</text>
</comment>
<evidence type="ECO:0000256" key="7">
    <source>
        <dbReference type="NCBIfam" id="TIGR00414"/>
    </source>
</evidence>
<evidence type="ECO:0000256" key="4">
    <source>
        <dbReference type="ARBA" id="ARBA00022840"/>
    </source>
</evidence>
<evidence type="ECO:0000256" key="6">
    <source>
        <dbReference type="ARBA" id="ARBA00023146"/>
    </source>
</evidence>
<proteinExistence type="predicted"/>
<dbReference type="EC" id="6.1.1.11" evidence="1 7"/>
<name>A0A2M6R7E5_9BACT</name>
<evidence type="ECO:0000313" key="12">
    <source>
        <dbReference type="Proteomes" id="UP000231162"/>
    </source>
</evidence>